<accession>A0A848QET9</accession>
<dbReference type="PANTHER" id="PTHR30543">
    <property type="entry name" value="CHROMATE REDUCTASE"/>
    <property type="match status" value="1"/>
</dbReference>
<dbReference type="Proteomes" id="UP000561181">
    <property type="component" value="Unassembled WGS sequence"/>
</dbReference>
<dbReference type="EMBL" id="JABCRE010000003">
    <property type="protein sequence ID" value="NMW32151.1"/>
    <property type="molecule type" value="Genomic_DNA"/>
</dbReference>
<dbReference type="Gene3D" id="3.40.50.360">
    <property type="match status" value="1"/>
</dbReference>
<evidence type="ECO:0000259" key="1">
    <source>
        <dbReference type="Pfam" id="PF03358"/>
    </source>
</evidence>
<sequence length="176" mass="18821">MSKTILAFAASNSSVSINHQLVTYAASLLGDAQVETLDIHDFEMPIYRHDREQADGIPQLAHDFLARIADADGLIVSFAEHNGLYSAAFKNLFDWCSRVGRDVWHNKPMVMLATSPGGGGAARVLNLAETAAPHFGGNVVASLSVPNFNDVFDSDAGRLTDADLDAQLKAAVAKLP</sequence>
<dbReference type="RefSeq" id="WP_170012542.1">
    <property type="nucleotide sequence ID" value="NZ_JABCRE010000003.1"/>
</dbReference>
<dbReference type="InterPro" id="IPR005025">
    <property type="entry name" value="FMN_Rdtase-like_dom"/>
</dbReference>
<dbReference type="InterPro" id="IPR029039">
    <property type="entry name" value="Flavoprotein-like_sf"/>
</dbReference>
<dbReference type="GO" id="GO:0016491">
    <property type="term" value="F:oxidoreductase activity"/>
    <property type="evidence" value="ECO:0007669"/>
    <property type="project" value="InterPro"/>
</dbReference>
<dbReference type="PANTHER" id="PTHR30543:SF21">
    <property type="entry name" value="NAD(P)H-DEPENDENT FMN REDUCTASE LOT6"/>
    <property type="match status" value="1"/>
</dbReference>
<protein>
    <submittedName>
        <fullName evidence="2">NAD(P)H-dependent oxidoreductase</fullName>
    </submittedName>
</protein>
<dbReference type="InterPro" id="IPR050712">
    <property type="entry name" value="NAD(P)H-dep_reductase"/>
</dbReference>
<dbReference type="Pfam" id="PF03358">
    <property type="entry name" value="FMN_red"/>
    <property type="match status" value="1"/>
</dbReference>
<reference evidence="2 3" key="1">
    <citation type="submission" date="2020-04" db="EMBL/GenBank/DDBJ databases">
        <authorList>
            <person name="Liu A."/>
        </authorList>
    </citation>
    <scope>NUCLEOTIDE SEQUENCE [LARGE SCALE GENOMIC DNA]</scope>
    <source>
        <strain evidence="2 3">RZ02</strain>
    </source>
</reference>
<keyword evidence="3" id="KW-1185">Reference proteome</keyword>
<proteinExistence type="predicted"/>
<organism evidence="2 3">
    <name type="scientific">Pontixanthobacter rizhaonensis</name>
    <dbReference type="NCBI Taxonomy" id="2730337"/>
    <lineage>
        <taxon>Bacteria</taxon>
        <taxon>Pseudomonadati</taxon>
        <taxon>Pseudomonadota</taxon>
        <taxon>Alphaproteobacteria</taxon>
        <taxon>Sphingomonadales</taxon>
        <taxon>Erythrobacteraceae</taxon>
        <taxon>Pontixanthobacter</taxon>
    </lineage>
</organism>
<gene>
    <name evidence="2" type="ORF">HKD42_08770</name>
</gene>
<dbReference type="AlphaFoldDB" id="A0A848QET9"/>
<name>A0A848QET9_9SPHN</name>
<evidence type="ECO:0000313" key="3">
    <source>
        <dbReference type="Proteomes" id="UP000561181"/>
    </source>
</evidence>
<comment type="caution">
    <text evidence="2">The sequence shown here is derived from an EMBL/GenBank/DDBJ whole genome shotgun (WGS) entry which is preliminary data.</text>
</comment>
<dbReference type="SUPFAM" id="SSF52218">
    <property type="entry name" value="Flavoproteins"/>
    <property type="match status" value="1"/>
</dbReference>
<evidence type="ECO:0000313" key="2">
    <source>
        <dbReference type="EMBL" id="NMW32151.1"/>
    </source>
</evidence>
<dbReference type="GO" id="GO:0010181">
    <property type="term" value="F:FMN binding"/>
    <property type="evidence" value="ECO:0007669"/>
    <property type="project" value="TreeGrafter"/>
</dbReference>
<feature type="domain" description="NADPH-dependent FMN reductase-like" evidence="1">
    <location>
        <begin position="5"/>
        <end position="145"/>
    </location>
</feature>
<dbReference type="GO" id="GO:0005829">
    <property type="term" value="C:cytosol"/>
    <property type="evidence" value="ECO:0007669"/>
    <property type="project" value="TreeGrafter"/>
</dbReference>